<comment type="caution">
    <text evidence="2">The sequence shown here is derived from an EMBL/GenBank/DDBJ whole genome shotgun (WGS) entry which is preliminary data.</text>
</comment>
<feature type="non-terminal residue" evidence="2">
    <location>
        <position position="133"/>
    </location>
</feature>
<reference evidence="2" key="1">
    <citation type="submission" date="2018-11" db="EMBL/GenBank/DDBJ databases">
        <authorList>
            <consortium name="Pathogen Informatics"/>
        </authorList>
    </citation>
    <scope>NUCLEOTIDE SEQUENCE</scope>
</reference>
<protein>
    <submittedName>
        <fullName evidence="2">Uncharacterized protein</fullName>
    </submittedName>
</protein>
<proteinExistence type="predicted"/>
<dbReference type="Proteomes" id="UP000784294">
    <property type="component" value="Unassembled WGS sequence"/>
</dbReference>
<name>A0A448WDH9_9PLAT</name>
<feature type="compositionally biased region" description="Polar residues" evidence="1">
    <location>
        <begin position="53"/>
        <end position="65"/>
    </location>
</feature>
<accession>A0A448WDH9</accession>
<sequence length="133" mass="14228">MSHCNKFRDGHARQLLFGGRDGARAVLSLDAWAWPGRDVLWCRIPSKSPGLQPHNSTIASTSSHAFSPHLGPGDLDRSTGPPEVGPSARSFDQTVYEAGLPSVQVAGRPMQLRSTGPHVQQVARPSGPPSKTQ</sequence>
<organism evidence="2 3">
    <name type="scientific">Protopolystoma xenopodis</name>
    <dbReference type="NCBI Taxonomy" id="117903"/>
    <lineage>
        <taxon>Eukaryota</taxon>
        <taxon>Metazoa</taxon>
        <taxon>Spiralia</taxon>
        <taxon>Lophotrochozoa</taxon>
        <taxon>Platyhelminthes</taxon>
        <taxon>Monogenea</taxon>
        <taxon>Polyopisthocotylea</taxon>
        <taxon>Polystomatidea</taxon>
        <taxon>Polystomatidae</taxon>
        <taxon>Protopolystoma</taxon>
    </lineage>
</organism>
<dbReference type="EMBL" id="CAAALY010005532">
    <property type="protein sequence ID" value="VEL09129.1"/>
    <property type="molecule type" value="Genomic_DNA"/>
</dbReference>
<dbReference type="AlphaFoldDB" id="A0A448WDH9"/>
<evidence type="ECO:0000313" key="2">
    <source>
        <dbReference type="EMBL" id="VEL09129.1"/>
    </source>
</evidence>
<keyword evidence="3" id="KW-1185">Reference proteome</keyword>
<evidence type="ECO:0000313" key="3">
    <source>
        <dbReference type="Proteomes" id="UP000784294"/>
    </source>
</evidence>
<evidence type="ECO:0000256" key="1">
    <source>
        <dbReference type="SAM" id="MobiDB-lite"/>
    </source>
</evidence>
<feature type="region of interest" description="Disordered" evidence="1">
    <location>
        <begin position="50"/>
        <end position="92"/>
    </location>
</feature>
<feature type="region of interest" description="Disordered" evidence="1">
    <location>
        <begin position="107"/>
        <end position="133"/>
    </location>
</feature>
<gene>
    <name evidence="2" type="ORF">PXEA_LOCUS2569</name>
</gene>